<sequence>MVSSSINVVDMELKLLYEGKTKRVYSKTPELLVLEFKDDVTAMDGLVKKTMPGKGVINARLSAYLFKHIEKQGIETHLVEYNGDRFLTVRRLEMLPIEVIVRNYAYGSLLKRMPLYKKMQELNPPLVEFHYKDDSLHDPLITPEDITYTGLLTSGELRWLIEATIKINNVLSELFSGAGLKLVDFKVEYGRNRNGRLILGDELTGDSIRVLDDKGNHLDKEVFRKTGDIEALRTAYIELCNRLGVNVGDVVHG</sequence>
<dbReference type="HAMAP" id="MF_00137">
    <property type="entry name" value="SAICAR_synth"/>
    <property type="match status" value="1"/>
</dbReference>
<evidence type="ECO:0000256" key="7">
    <source>
        <dbReference type="ARBA" id="ARBA00048475"/>
    </source>
</evidence>
<dbReference type="Proteomes" id="UP000006903">
    <property type="component" value="Chromosome"/>
</dbReference>
<dbReference type="EMBL" id="CP001140">
    <property type="protein sequence ID" value="ACL10845.1"/>
    <property type="molecule type" value="Genomic_DNA"/>
</dbReference>
<dbReference type="GO" id="GO:0004639">
    <property type="term" value="F:phosphoribosylaminoimidazolesuccinocarboxamide synthase activity"/>
    <property type="evidence" value="ECO:0007669"/>
    <property type="project" value="UniProtKB-UniRule"/>
</dbReference>
<dbReference type="UniPathway" id="UPA00074">
    <property type="reaction ID" value="UER00131"/>
</dbReference>
<evidence type="ECO:0000256" key="6">
    <source>
        <dbReference type="ARBA" id="ARBA00022840"/>
    </source>
</evidence>
<dbReference type="RefSeq" id="WP_012608187.1">
    <property type="nucleotide sequence ID" value="NC_011766.1"/>
</dbReference>
<dbReference type="GO" id="GO:0009236">
    <property type="term" value="P:cobalamin biosynthetic process"/>
    <property type="evidence" value="ECO:0007669"/>
    <property type="project" value="InterPro"/>
</dbReference>
<dbReference type="CDD" id="cd01415">
    <property type="entry name" value="SAICAR_synt_PurC"/>
    <property type="match status" value="1"/>
</dbReference>
<comment type="catalytic activity">
    <reaction evidence="7 8">
        <text>5-amino-1-(5-phospho-D-ribosyl)imidazole-4-carboxylate + L-aspartate + ATP = (2S)-2-[5-amino-1-(5-phospho-beta-D-ribosyl)imidazole-4-carboxamido]succinate + ADP + phosphate + 2 H(+)</text>
        <dbReference type="Rhea" id="RHEA:22628"/>
        <dbReference type="ChEBI" id="CHEBI:15378"/>
        <dbReference type="ChEBI" id="CHEBI:29991"/>
        <dbReference type="ChEBI" id="CHEBI:30616"/>
        <dbReference type="ChEBI" id="CHEBI:43474"/>
        <dbReference type="ChEBI" id="CHEBI:58443"/>
        <dbReference type="ChEBI" id="CHEBI:77657"/>
        <dbReference type="ChEBI" id="CHEBI:456216"/>
        <dbReference type="EC" id="6.3.2.6"/>
    </reaction>
</comment>
<keyword evidence="5 8" id="KW-0658">Purine biosynthesis</keyword>
<evidence type="ECO:0000313" key="11">
    <source>
        <dbReference type="Proteomes" id="UP000006903"/>
    </source>
</evidence>
<keyword evidence="4 8" id="KW-0547">Nucleotide-binding</keyword>
<keyword evidence="3 8" id="KW-0436">Ligase</keyword>
<evidence type="ECO:0000256" key="2">
    <source>
        <dbReference type="ARBA" id="ARBA00010190"/>
    </source>
</evidence>
<dbReference type="GO" id="GO:0005524">
    <property type="term" value="F:ATP binding"/>
    <property type="evidence" value="ECO:0007669"/>
    <property type="project" value="UniProtKB-KW"/>
</dbReference>
<dbReference type="HOGENOM" id="CLU_061495_0_0_2"/>
<dbReference type="GO" id="GO:0006189">
    <property type="term" value="P:'de novo' IMP biosynthetic process"/>
    <property type="evidence" value="ECO:0007669"/>
    <property type="project" value="UniProtKB-UniRule"/>
</dbReference>
<keyword evidence="6 8" id="KW-0067">ATP-binding</keyword>
<dbReference type="STRING" id="490899.DKAM_0519"/>
<dbReference type="Gene3D" id="3.30.470.20">
    <property type="entry name" value="ATP-grasp fold, B domain"/>
    <property type="match status" value="1"/>
</dbReference>
<dbReference type="InterPro" id="IPR028923">
    <property type="entry name" value="SAICAR_synt/ADE2_N"/>
</dbReference>
<dbReference type="EC" id="6.3.2.6" evidence="8"/>
<dbReference type="Pfam" id="PF01259">
    <property type="entry name" value="SAICAR_synt"/>
    <property type="match status" value="1"/>
</dbReference>
<dbReference type="PANTHER" id="PTHR43599">
    <property type="entry name" value="MULTIFUNCTIONAL PROTEIN ADE2"/>
    <property type="match status" value="1"/>
</dbReference>
<name>B8D414_DESA1</name>
<feature type="domain" description="SAICAR synthetase/ADE2 N-terminal" evidence="9">
    <location>
        <begin position="15"/>
        <end position="226"/>
    </location>
</feature>
<evidence type="ECO:0000259" key="9">
    <source>
        <dbReference type="Pfam" id="PF01259"/>
    </source>
</evidence>
<dbReference type="InterPro" id="IPR050089">
    <property type="entry name" value="SAICAR_synthetase"/>
</dbReference>
<evidence type="ECO:0000256" key="4">
    <source>
        <dbReference type="ARBA" id="ARBA00022741"/>
    </source>
</evidence>
<comment type="pathway">
    <text evidence="1 8">Purine metabolism; IMP biosynthesis via de novo pathway; 5-amino-1-(5-phospho-D-ribosyl)imidazole-4-carboxamide from 5-amino-1-(5-phospho-D-ribosyl)imidazole-4-carboxylate: step 1/2.</text>
</comment>
<evidence type="ECO:0000256" key="8">
    <source>
        <dbReference type="HAMAP-Rule" id="MF_00137"/>
    </source>
</evidence>
<evidence type="ECO:0000313" key="10">
    <source>
        <dbReference type="EMBL" id="ACL10845.1"/>
    </source>
</evidence>
<evidence type="ECO:0000256" key="5">
    <source>
        <dbReference type="ARBA" id="ARBA00022755"/>
    </source>
</evidence>
<dbReference type="KEGG" id="dka:DKAM_0519"/>
<gene>
    <name evidence="8" type="primary">purC</name>
    <name evidence="10" type="ordered locus">DKAM_0519</name>
</gene>
<comment type="similarity">
    <text evidence="2 8">Belongs to the SAICAR synthetase family.</text>
</comment>
<organism evidence="10 11">
    <name type="scientific">Desulfurococcus amylolyticus (strain DSM 18924 / JCM 16383 / VKM B-2413 / 1221n)</name>
    <name type="common">Desulfurococcus kamchatkensis</name>
    <dbReference type="NCBI Taxonomy" id="490899"/>
    <lineage>
        <taxon>Archaea</taxon>
        <taxon>Thermoproteota</taxon>
        <taxon>Thermoprotei</taxon>
        <taxon>Desulfurococcales</taxon>
        <taxon>Desulfurococcaceae</taxon>
        <taxon>Desulfurococcus</taxon>
    </lineage>
</organism>
<dbReference type="GeneID" id="7170740"/>
<dbReference type="Gene3D" id="3.30.200.20">
    <property type="entry name" value="Phosphorylase Kinase, domain 1"/>
    <property type="match status" value="1"/>
</dbReference>
<dbReference type="SUPFAM" id="SSF56104">
    <property type="entry name" value="SAICAR synthase-like"/>
    <property type="match status" value="1"/>
</dbReference>
<accession>B8D414</accession>
<dbReference type="PANTHER" id="PTHR43599:SF3">
    <property type="entry name" value="SI:DKEY-6E2.2"/>
    <property type="match status" value="1"/>
</dbReference>
<evidence type="ECO:0000256" key="3">
    <source>
        <dbReference type="ARBA" id="ARBA00022598"/>
    </source>
</evidence>
<dbReference type="PROSITE" id="PS01057">
    <property type="entry name" value="SAICAR_SYNTHETASE_1"/>
    <property type="match status" value="1"/>
</dbReference>
<dbReference type="InterPro" id="IPR033934">
    <property type="entry name" value="SAICAR_synt_PurC"/>
</dbReference>
<evidence type="ECO:0000256" key="1">
    <source>
        <dbReference type="ARBA" id="ARBA00004672"/>
    </source>
</evidence>
<proteinExistence type="inferred from homology"/>
<dbReference type="eggNOG" id="arCOG04421">
    <property type="taxonomic scope" value="Archaea"/>
</dbReference>
<protein>
    <recommendedName>
        <fullName evidence="8">Phosphoribosylaminoimidazole-succinocarboxamide synthase</fullName>
        <ecNumber evidence="8">6.3.2.6</ecNumber>
    </recommendedName>
    <alternativeName>
        <fullName evidence="8">SAICAR synthetase</fullName>
    </alternativeName>
</protein>
<dbReference type="InterPro" id="IPR018236">
    <property type="entry name" value="SAICAR_synthetase_CS"/>
</dbReference>
<dbReference type="AlphaFoldDB" id="B8D414"/>
<reference evidence="10 11" key="1">
    <citation type="journal article" date="2009" name="J. Bacteriol.">
        <title>Complete genome sequence of the anaerobic, protein-degrading hyperthermophilic crenarchaeon Desulfurococcus kamchatkensis.</title>
        <authorList>
            <person name="Ravin N.V."/>
            <person name="Mardanov A.V."/>
            <person name="Beletsky A.V."/>
            <person name="Kublanov I.V."/>
            <person name="Kolganova T.V."/>
            <person name="Lebedinsky A.V."/>
            <person name="Chernyh N.A."/>
            <person name="Bonch-Osmolovskaya E.A."/>
            <person name="Skryabin K.G."/>
        </authorList>
    </citation>
    <scope>NUCLEOTIDE SEQUENCE [LARGE SCALE GENOMIC DNA]</scope>
    <source>
        <strain evidence="11">DSM 18924 / JCM 16383 / VKM B-2413 / 1221n</strain>
    </source>
</reference>